<dbReference type="EnsemblPlants" id="AES70940">
    <property type="protein sequence ID" value="AES70940"/>
    <property type="gene ID" value="MTR_3g065120"/>
</dbReference>
<dbReference type="EMBL" id="CM001219">
    <property type="protein sequence ID" value="AES70940.1"/>
    <property type="molecule type" value="Genomic_DNA"/>
</dbReference>
<dbReference type="HOGENOM" id="CLU_2375992_0_0_1"/>
<evidence type="ECO:0000313" key="1">
    <source>
        <dbReference type="EMBL" id="AES70940.1"/>
    </source>
</evidence>
<evidence type="ECO:0000313" key="3">
    <source>
        <dbReference type="Proteomes" id="UP000002051"/>
    </source>
</evidence>
<reference evidence="1 3" key="2">
    <citation type="journal article" date="2014" name="BMC Genomics">
        <title>An improved genome release (version Mt4.0) for the model legume Medicago truncatula.</title>
        <authorList>
            <person name="Tang H."/>
            <person name="Krishnakumar V."/>
            <person name="Bidwell S."/>
            <person name="Rosen B."/>
            <person name="Chan A."/>
            <person name="Zhou S."/>
            <person name="Gentzbittel L."/>
            <person name="Childs K.L."/>
            <person name="Yandell M."/>
            <person name="Gundlach H."/>
            <person name="Mayer K.F."/>
            <person name="Schwartz D.C."/>
            <person name="Town C.D."/>
        </authorList>
    </citation>
    <scope>GENOME REANNOTATION</scope>
    <source>
        <strain evidence="2 3">cv. Jemalong A17</strain>
    </source>
</reference>
<proteinExistence type="predicted"/>
<name>G7J8R3_MEDTR</name>
<sequence>MSTGHGHKSTILNGGHLSRELNSVGKDIAYYMQGPGFEPQTPHFSTIKLCEIEFVRRQTNEVAHALSREVTLLASPVVYFNLPECIETLIINEML</sequence>
<organism evidence="1 3">
    <name type="scientific">Medicago truncatula</name>
    <name type="common">Barrel medic</name>
    <name type="synonym">Medicago tribuloides</name>
    <dbReference type="NCBI Taxonomy" id="3880"/>
    <lineage>
        <taxon>Eukaryota</taxon>
        <taxon>Viridiplantae</taxon>
        <taxon>Streptophyta</taxon>
        <taxon>Embryophyta</taxon>
        <taxon>Tracheophyta</taxon>
        <taxon>Spermatophyta</taxon>
        <taxon>Magnoliopsida</taxon>
        <taxon>eudicotyledons</taxon>
        <taxon>Gunneridae</taxon>
        <taxon>Pentapetalae</taxon>
        <taxon>rosids</taxon>
        <taxon>fabids</taxon>
        <taxon>Fabales</taxon>
        <taxon>Fabaceae</taxon>
        <taxon>Papilionoideae</taxon>
        <taxon>50 kb inversion clade</taxon>
        <taxon>NPAAA clade</taxon>
        <taxon>Hologalegina</taxon>
        <taxon>IRL clade</taxon>
        <taxon>Trifolieae</taxon>
        <taxon>Medicago</taxon>
    </lineage>
</organism>
<protein>
    <submittedName>
        <fullName evidence="1 2">Uncharacterized protein</fullName>
    </submittedName>
</protein>
<dbReference type="PaxDb" id="3880-AES70940"/>
<dbReference type="AlphaFoldDB" id="G7J8R3"/>
<gene>
    <name evidence="1" type="ordered locus">MTR_3g065120</name>
</gene>
<evidence type="ECO:0000313" key="2">
    <source>
        <dbReference type="EnsemblPlants" id="AES70940"/>
    </source>
</evidence>
<keyword evidence="3" id="KW-1185">Reference proteome</keyword>
<reference evidence="1 3" key="1">
    <citation type="journal article" date="2011" name="Nature">
        <title>The Medicago genome provides insight into the evolution of rhizobial symbioses.</title>
        <authorList>
            <person name="Young N.D."/>
            <person name="Debelle F."/>
            <person name="Oldroyd G.E."/>
            <person name="Geurts R."/>
            <person name="Cannon S.B."/>
            <person name="Udvardi M.K."/>
            <person name="Benedito V.A."/>
            <person name="Mayer K.F."/>
            <person name="Gouzy J."/>
            <person name="Schoof H."/>
            <person name="Van de Peer Y."/>
            <person name="Proost S."/>
            <person name="Cook D.R."/>
            <person name="Meyers B.C."/>
            <person name="Spannagl M."/>
            <person name="Cheung F."/>
            <person name="De Mita S."/>
            <person name="Krishnakumar V."/>
            <person name="Gundlach H."/>
            <person name="Zhou S."/>
            <person name="Mudge J."/>
            <person name="Bharti A.K."/>
            <person name="Murray J.D."/>
            <person name="Naoumkina M.A."/>
            <person name="Rosen B."/>
            <person name="Silverstein K.A."/>
            <person name="Tang H."/>
            <person name="Rombauts S."/>
            <person name="Zhao P.X."/>
            <person name="Zhou P."/>
            <person name="Barbe V."/>
            <person name="Bardou P."/>
            <person name="Bechner M."/>
            <person name="Bellec A."/>
            <person name="Berger A."/>
            <person name="Berges H."/>
            <person name="Bidwell S."/>
            <person name="Bisseling T."/>
            <person name="Choisne N."/>
            <person name="Couloux A."/>
            <person name="Denny R."/>
            <person name="Deshpande S."/>
            <person name="Dai X."/>
            <person name="Doyle J.J."/>
            <person name="Dudez A.M."/>
            <person name="Farmer A.D."/>
            <person name="Fouteau S."/>
            <person name="Franken C."/>
            <person name="Gibelin C."/>
            <person name="Gish J."/>
            <person name="Goldstein S."/>
            <person name="Gonzalez A.J."/>
            <person name="Green P.J."/>
            <person name="Hallab A."/>
            <person name="Hartog M."/>
            <person name="Hua A."/>
            <person name="Humphray S.J."/>
            <person name="Jeong D.H."/>
            <person name="Jing Y."/>
            <person name="Jocker A."/>
            <person name="Kenton S.M."/>
            <person name="Kim D.J."/>
            <person name="Klee K."/>
            <person name="Lai H."/>
            <person name="Lang C."/>
            <person name="Lin S."/>
            <person name="Macmil S.L."/>
            <person name="Magdelenat G."/>
            <person name="Matthews L."/>
            <person name="McCorrison J."/>
            <person name="Monaghan E.L."/>
            <person name="Mun J.H."/>
            <person name="Najar F.Z."/>
            <person name="Nicholson C."/>
            <person name="Noirot C."/>
            <person name="O'Bleness M."/>
            <person name="Paule C.R."/>
            <person name="Poulain J."/>
            <person name="Prion F."/>
            <person name="Qin B."/>
            <person name="Qu C."/>
            <person name="Retzel E.F."/>
            <person name="Riddle C."/>
            <person name="Sallet E."/>
            <person name="Samain S."/>
            <person name="Samson N."/>
            <person name="Sanders I."/>
            <person name="Saurat O."/>
            <person name="Scarpelli C."/>
            <person name="Schiex T."/>
            <person name="Segurens B."/>
            <person name="Severin A.J."/>
            <person name="Sherrier D.J."/>
            <person name="Shi R."/>
            <person name="Sims S."/>
            <person name="Singer S.R."/>
            <person name="Sinharoy S."/>
            <person name="Sterck L."/>
            <person name="Viollet A."/>
            <person name="Wang B.B."/>
            <person name="Wang K."/>
            <person name="Wang M."/>
            <person name="Wang X."/>
            <person name="Warfsmann J."/>
            <person name="Weissenbach J."/>
            <person name="White D.D."/>
            <person name="White J.D."/>
            <person name="Wiley G.B."/>
            <person name="Wincker P."/>
            <person name="Xing Y."/>
            <person name="Yang L."/>
            <person name="Yao Z."/>
            <person name="Ying F."/>
            <person name="Zhai J."/>
            <person name="Zhou L."/>
            <person name="Zuber A."/>
            <person name="Denarie J."/>
            <person name="Dixon R.A."/>
            <person name="May G.D."/>
            <person name="Schwartz D.C."/>
            <person name="Rogers J."/>
            <person name="Quetier F."/>
            <person name="Town C.D."/>
            <person name="Roe B.A."/>
        </authorList>
    </citation>
    <scope>NUCLEOTIDE SEQUENCE [LARGE SCALE GENOMIC DNA]</scope>
    <source>
        <strain evidence="1">A17</strain>
        <strain evidence="2 3">cv. Jemalong A17</strain>
    </source>
</reference>
<dbReference type="Proteomes" id="UP000002051">
    <property type="component" value="Chromosome 3"/>
</dbReference>
<accession>G7J8R3</accession>
<reference evidence="2" key="3">
    <citation type="submission" date="2015-04" db="UniProtKB">
        <authorList>
            <consortium name="EnsemblPlants"/>
        </authorList>
    </citation>
    <scope>IDENTIFICATION</scope>
    <source>
        <strain evidence="2">cv. Jemalong A17</strain>
    </source>
</reference>